<comment type="caution">
    <text evidence="1">The sequence shown here is derived from an EMBL/GenBank/DDBJ whole genome shotgun (WGS) entry which is preliminary data.</text>
</comment>
<proteinExistence type="predicted"/>
<protein>
    <submittedName>
        <fullName evidence="1">Peptidase, M23 family</fullName>
    </submittedName>
</protein>
<organism evidence="1 2">
    <name type="scientific">Vibrio harveyi</name>
    <name type="common">Beneckea harveyi</name>
    <dbReference type="NCBI Taxonomy" id="669"/>
    <lineage>
        <taxon>Bacteria</taxon>
        <taxon>Pseudomonadati</taxon>
        <taxon>Pseudomonadota</taxon>
        <taxon>Gammaproteobacteria</taxon>
        <taxon>Vibrionales</taxon>
        <taxon>Vibrionaceae</taxon>
        <taxon>Vibrio</taxon>
    </lineage>
</organism>
<evidence type="ECO:0000313" key="1">
    <source>
        <dbReference type="EMBL" id="EKM30013.1"/>
    </source>
</evidence>
<accession>A0A454CUD1</accession>
<gene>
    <name evidence="1" type="ORF">VCHENC02_4230B</name>
</gene>
<name>A0A454CUD1_VIBHA</name>
<dbReference type="EMBL" id="AJSR01001831">
    <property type="protein sequence ID" value="EKM30013.1"/>
    <property type="molecule type" value="Genomic_DNA"/>
</dbReference>
<dbReference type="AlphaFoldDB" id="A0A454CUD1"/>
<evidence type="ECO:0000313" key="2">
    <source>
        <dbReference type="Proteomes" id="UP000008367"/>
    </source>
</evidence>
<sequence>IKKKSIISTTTLKRRLNLTSGMPVFHLG</sequence>
<feature type="non-terminal residue" evidence="1">
    <location>
        <position position="1"/>
    </location>
</feature>
<reference evidence="1 2" key="1">
    <citation type="submission" date="2012-10" db="EMBL/GenBank/DDBJ databases">
        <title>Genome sequence of Vibrio Cholerae HENC-02.</title>
        <authorList>
            <person name="Eppinger M."/>
            <person name="Hasan N.A."/>
            <person name="Sengamalay N."/>
            <person name="Hine E."/>
            <person name="Su Q."/>
            <person name="Daugherty S.C."/>
            <person name="Young S."/>
            <person name="Sadzewicz L."/>
            <person name="Tallon L."/>
            <person name="Cebula T.A."/>
            <person name="Ravel J."/>
            <person name="Colwell R.R."/>
        </authorList>
    </citation>
    <scope>NUCLEOTIDE SEQUENCE [LARGE SCALE GENOMIC DNA]</scope>
    <source>
        <strain evidence="1 2">HENC-02</strain>
    </source>
</reference>
<dbReference type="Proteomes" id="UP000008367">
    <property type="component" value="Unassembled WGS sequence"/>
</dbReference>